<keyword evidence="7" id="KW-0328">Glycosyltransferase</keyword>
<proteinExistence type="inferred from homology"/>
<dbReference type="STRING" id="698758.AXY_20730"/>
<accession>K0J049</accession>
<feature type="transmembrane region" description="Helical" evidence="17">
    <location>
        <begin position="7"/>
        <end position="27"/>
    </location>
</feature>
<dbReference type="PANTHER" id="PTHR32282">
    <property type="entry name" value="BINDING PROTEIN TRANSPEPTIDASE, PUTATIVE-RELATED"/>
    <property type="match status" value="1"/>
</dbReference>
<evidence type="ECO:0000259" key="18">
    <source>
        <dbReference type="Pfam" id="PF00905"/>
    </source>
</evidence>
<evidence type="ECO:0000256" key="17">
    <source>
        <dbReference type="SAM" id="Phobius"/>
    </source>
</evidence>
<evidence type="ECO:0000256" key="12">
    <source>
        <dbReference type="ARBA" id="ARBA00023136"/>
    </source>
</evidence>
<dbReference type="InterPro" id="IPR023346">
    <property type="entry name" value="Lysozyme-like_dom_sf"/>
</dbReference>
<dbReference type="HOGENOM" id="CLU_006354_2_7_9"/>
<evidence type="ECO:0000313" key="20">
    <source>
        <dbReference type="EMBL" id="BAM48205.1"/>
    </source>
</evidence>
<dbReference type="GO" id="GO:0009252">
    <property type="term" value="P:peptidoglycan biosynthetic process"/>
    <property type="evidence" value="ECO:0007669"/>
    <property type="project" value="UniProtKB-KW"/>
</dbReference>
<keyword evidence="6" id="KW-0645">Protease</keyword>
<comment type="subcellular location">
    <subcellularLocation>
        <location evidence="1">Cell membrane</location>
    </subcellularLocation>
</comment>
<name>K0J049_AMPXN</name>
<dbReference type="GO" id="GO:0005886">
    <property type="term" value="C:plasma membrane"/>
    <property type="evidence" value="ECO:0007669"/>
    <property type="project" value="UniProtKB-SubCell"/>
</dbReference>
<dbReference type="AlphaFoldDB" id="K0J049"/>
<evidence type="ECO:0000313" key="21">
    <source>
        <dbReference type="Proteomes" id="UP000006294"/>
    </source>
</evidence>
<keyword evidence="5" id="KW-0121">Carboxypeptidase</keyword>
<dbReference type="RefSeq" id="WP_015010791.1">
    <property type="nucleotide sequence ID" value="NC_018704.1"/>
</dbReference>
<evidence type="ECO:0000259" key="19">
    <source>
        <dbReference type="Pfam" id="PF00912"/>
    </source>
</evidence>
<dbReference type="Pfam" id="PF00912">
    <property type="entry name" value="Transgly"/>
    <property type="match status" value="1"/>
</dbReference>
<dbReference type="InterPro" id="IPR001264">
    <property type="entry name" value="Glyco_trans_51"/>
</dbReference>
<organism evidence="20 21">
    <name type="scientific">Amphibacillus xylanus (strain ATCC 51415 / DSM 6626 / JCM 7361 / LMG 17667 / NBRC 15112 / Ep01)</name>
    <dbReference type="NCBI Taxonomy" id="698758"/>
    <lineage>
        <taxon>Bacteria</taxon>
        <taxon>Bacillati</taxon>
        <taxon>Bacillota</taxon>
        <taxon>Bacilli</taxon>
        <taxon>Bacillales</taxon>
        <taxon>Bacillaceae</taxon>
        <taxon>Amphibacillus</taxon>
    </lineage>
</organism>
<dbReference type="GO" id="GO:0008658">
    <property type="term" value="F:penicillin binding"/>
    <property type="evidence" value="ECO:0007669"/>
    <property type="project" value="InterPro"/>
</dbReference>
<dbReference type="GO" id="GO:0008955">
    <property type="term" value="F:peptidoglycan glycosyltransferase activity"/>
    <property type="evidence" value="ECO:0007669"/>
    <property type="project" value="UniProtKB-EC"/>
</dbReference>
<dbReference type="Gene3D" id="1.10.3810.10">
    <property type="entry name" value="Biosynthetic peptidoglycan transglycosylase-like"/>
    <property type="match status" value="1"/>
</dbReference>
<evidence type="ECO:0000256" key="6">
    <source>
        <dbReference type="ARBA" id="ARBA00022670"/>
    </source>
</evidence>
<evidence type="ECO:0000256" key="13">
    <source>
        <dbReference type="ARBA" id="ARBA00023268"/>
    </source>
</evidence>
<protein>
    <submittedName>
        <fullName evidence="20">Putative penicillin-binding protein 1a</fullName>
    </submittedName>
</protein>
<dbReference type="GO" id="GO:0006508">
    <property type="term" value="P:proteolysis"/>
    <property type="evidence" value="ECO:0007669"/>
    <property type="project" value="UniProtKB-KW"/>
</dbReference>
<reference evidence="20 21" key="1">
    <citation type="submission" date="2011-01" db="EMBL/GenBank/DDBJ databases">
        <title>Whole genome sequence of Amphibacillus xylinus NBRC 15112.</title>
        <authorList>
            <person name="Nakazawa H."/>
            <person name="Katano Y."/>
            <person name="Nakamura S."/>
            <person name="Sasagawa M."/>
            <person name="Fukada J."/>
            <person name="Arai T."/>
            <person name="Sasakura N."/>
            <person name="Mochizuki D."/>
            <person name="Hosoyama A."/>
            <person name="Harada K."/>
            <person name="Horikawa H."/>
            <person name="Kato Y."/>
            <person name="Harada T."/>
            <person name="Sasaki K."/>
            <person name="Sekiguchi M."/>
            <person name="Hodoyama M."/>
            <person name="Nishiko R."/>
            <person name="Narita H."/>
            <person name="Hanamaki A."/>
            <person name="Hata C."/>
            <person name="Konno Y."/>
            <person name="Niimura Y."/>
            <person name="Yamazaki S."/>
            <person name="Fujita N."/>
        </authorList>
    </citation>
    <scope>NUCLEOTIDE SEQUENCE [LARGE SCALE GENOMIC DNA]</scope>
    <source>
        <strain evidence="21">ATCC 51415 / DSM 6626 / JCM 7361 / LMG 17667 / NBRC 15112 / Ep01</strain>
    </source>
</reference>
<dbReference type="InterPro" id="IPR001460">
    <property type="entry name" value="PCN-bd_Tpept"/>
</dbReference>
<keyword evidence="13" id="KW-0511">Multifunctional enzyme</keyword>
<evidence type="ECO:0000256" key="10">
    <source>
        <dbReference type="ARBA" id="ARBA00022960"/>
    </source>
</evidence>
<keyword evidence="17" id="KW-1133">Transmembrane helix</keyword>
<evidence type="ECO:0000256" key="2">
    <source>
        <dbReference type="ARBA" id="ARBA00007090"/>
    </source>
</evidence>
<evidence type="ECO:0000256" key="16">
    <source>
        <dbReference type="ARBA" id="ARBA00049902"/>
    </source>
</evidence>
<evidence type="ECO:0000256" key="8">
    <source>
        <dbReference type="ARBA" id="ARBA00022679"/>
    </source>
</evidence>
<dbReference type="FunFam" id="1.10.3810.10:FF:000001">
    <property type="entry name" value="Penicillin-binding protein 1A"/>
    <property type="match status" value="1"/>
</dbReference>
<keyword evidence="12 17" id="KW-0472">Membrane</keyword>
<evidence type="ECO:0000256" key="3">
    <source>
        <dbReference type="ARBA" id="ARBA00007739"/>
    </source>
</evidence>
<evidence type="ECO:0000256" key="14">
    <source>
        <dbReference type="ARBA" id="ARBA00023316"/>
    </source>
</evidence>
<sequence length="629" mass="69841">MKRVAVWFVLISAVGLISFILTIHFLGPPQLNEQPITILTAEGEELGTMYSDGNRIWRSLDQINPFLIKATIEIEDQHFYHHGGFDLKRIAGAILKNIQRGNLTEGASTISQQYARNLFLTHEKTWDRKIKEAFYTIRLEYHYDKDKLLEGYLNTIYFGHGIYGVETASQFYFNKPTTELSLAEIAMLVAIPNRPNGNSPINHFETAKKQQEKILNLLYTGGLINETEALLARTEVLNIVADSKRDSQFGYIADLAIKEATSILGHPVPPGFKLQTTIQLEEQQALNQSVENHIGDLQVGAMMAHPATGAIKALIGGTDYQLSPFNRATQAKRMVGSTFKPFIYYTALENGFTAATPLMSEPTTFIFNDNNSYSPKNFNERYAEDTVTLAQALAVSDNIYAVKTHLFLTPEKVIERTRSLGITSELEPVPALALGTASLSVVEMVTAYSHFANGGHEVKPYILEKILDPNDQVIYKRSFDLGEQVLDERITFILNQLLTGMFDPNLSDYLAVTGGSISGDLTGDYAGKSGSTTTDNWMIGYSPDLIVGVWTGYDDNSPVNSNQAAKLIWRDAMEAGHKNKQSNSFIAPPGIVAAYVDPQTGLLSNQHCSVSRLMFFIKGTEPIGYCDYH</sequence>
<evidence type="ECO:0000256" key="5">
    <source>
        <dbReference type="ARBA" id="ARBA00022645"/>
    </source>
</evidence>
<comment type="catalytic activity">
    <reaction evidence="15">
        <text>Preferential cleavage: (Ac)2-L-Lys-D-Ala-|-D-Ala. Also transpeptidation of peptidyl-alanyl moieties that are N-acyl substituents of D-alanine.</text>
        <dbReference type="EC" id="3.4.16.4"/>
    </reaction>
</comment>
<dbReference type="GO" id="GO:0030288">
    <property type="term" value="C:outer membrane-bounded periplasmic space"/>
    <property type="evidence" value="ECO:0007669"/>
    <property type="project" value="TreeGrafter"/>
</dbReference>
<keyword evidence="21" id="KW-1185">Reference proteome</keyword>
<evidence type="ECO:0000256" key="9">
    <source>
        <dbReference type="ARBA" id="ARBA00022801"/>
    </source>
</evidence>
<comment type="catalytic activity">
    <reaction evidence="16">
        <text>[GlcNAc-(1-&gt;4)-Mur2Ac(oyl-L-Ala-gamma-D-Glu-L-Lys-D-Ala-D-Ala)](n)-di-trans,octa-cis-undecaprenyl diphosphate + beta-D-GlcNAc-(1-&gt;4)-Mur2Ac(oyl-L-Ala-gamma-D-Glu-L-Lys-D-Ala-D-Ala)-di-trans,octa-cis-undecaprenyl diphosphate = [GlcNAc-(1-&gt;4)-Mur2Ac(oyl-L-Ala-gamma-D-Glu-L-Lys-D-Ala-D-Ala)](n+1)-di-trans,octa-cis-undecaprenyl diphosphate + di-trans,octa-cis-undecaprenyl diphosphate + H(+)</text>
        <dbReference type="Rhea" id="RHEA:23708"/>
        <dbReference type="Rhea" id="RHEA-COMP:9602"/>
        <dbReference type="Rhea" id="RHEA-COMP:9603"/>
        <dbReference type="ChEBI" id="CHEBI:15378"/>
        <dbReference type="ChEBI" id="CHEBI:58405"/>
        <dbReference type="ChEBI" id="CHEBI:60033"/>
        <dbReference type="ChEBI" id="CHEBI:78435"/>
        <dbReference type="EC" id="2.4.99.28"/>
    </reaction>
</comment>
<gene>
    <name evidence="20" type="ordered locus">AXY_20730</name>
</gene>
<dbReference type="GO" id="GO:0008360">
    <property type="term" value="P:regulation of cell shape"/>
    <property type="evidence" value="ECO:0007669"/>
    <property type="project" value="UniProtKB-KW"/>
</dbReference>
<keyword evidence="8" id="KW-0808">Transferase</keyword>
<dbReference type="GO" id="GO:0071555">
    <property type="term" value="P:cell wall organization"/>
    <property type="evidence" value="ECO:0007669"/>
    <property type="project" value="UniProtKB-KW"/>
</dbReference>
<evidence type="ECO:0000256" key="15">
    <source>
        <dbReference type="ARBA" id="ARBA00034000"/>
    </source>
</evidence>
<feature type="domain" description="Penicillin-binding protein transpeptidase" evidence="18">
    <location>
        <begin position="300"/>
        <end position="543"/>
    </location>
</feature>
<dbReference type="eggNOG" id="COG0744">
    <property type="taxonomic scope" value="Bacteria"/>
</dbReference>
<dbReference type="Pfam" id="PF00905">
    <property type="entry name" value="Transpeptidase"/>
    <property type="match status" value="1"/>
</dbReference>
<dbReference type="SUPFAM" id="SSF53955">
    <property type="entry name" value="Lysozyme-like"/>
    <property type="match status" value="1"/>
</dbReference>
<dbReference type="InterPro" id="IPR050396">
    <property type="entry name" value="Glycosyltr_51/Transpeptidase"/>
</dbReference>
<dbReference type="PANTHER" id="PTHR32282:SF11">
    <property type="entry name" value="PENICILLIN-BINDING PROTEIN 1B"/>
    <property type="match status" value="1"/>
</dbReference>
<evidence type="ECO:0000256" key="1">
    <source>
        <dbReference type="ARBA" id="ARBA00004236"/>
    </source>
</evidence>
<dbReference type="InterPro" id="IPR036950">
    <property type="entry name" value="PBP_transglycosylase"/>
</dbReference>
<feature type="domain" description="Glycosyl transferase family 51" evidence="19">
    <location>
        <begin position="43"/>
        <end position="216"/>
    </location>
</feature>
<dbReference type="InterPro" id="IPR012338">
    <property type="entry name" value="Beta-lactam/transpept-like"/>
</dbReference>
<comment type="similarity">
    <text evidence="3">In the N-terminal section; belongs to the glycosyltransferase 51 family.</text>
</comment>
<keyword evidence="14" id="KW-0961">Cell wall biogenesis/degradation</keyword>
<keyword evidence="11" id="KW-0573">Peptidoglycan synthesis</keyword>
<dbReference type="PATRIC" id="fig|698758.3.peg.2079"/>
<keyword evidence="17" id="KW-0812">Transmembrane</keyword>
<dbReference type="GO" id="GO:0009002">
    <property type="term" value="F:serine-type D-Ala-D-Ala carboxypeptidase activity"/>
    <property type="evidence" value="ECO:0007669"/>
    <property type="project" value="UniProtKB-EC"/>
</dbReference>
<dbReference type="Gene3D" id="3.40.710.10">
    <property type="entry name" value="DD-peptidase/beta-lactamase superfamily"/>
    <property type="match status" value="1"/>
</dbReference>
<dbReference type="Proteomes" id="UP000006294">
    <property type="component" value="Chromosome"/>
</dbReference>
<evidence type="ECO:0000256" key="4">
    <source>
        <dbReference type="ARBA" id="ARBA00022475"/>
    </source>
</evidence>
<keyword evidence="10" id="KW-0133">Cell shape</keyword>
<keyword evidence="4" id="KW-1003">Cell membrane</keyword>
<dbReference type="OrthoDB" id="9766909at2"/>
<comment type="similarity">
    <text evidence="2">In the C-terminal section; belongs to the transpeptidase family.</text>
</comment>
<dbReference type="EMBL" id="AP012050">
    <property type="protein sequence ID" value="BAM48205.1"/>
    <property type="molecule type" value="Genomic_DNA"/>
</dbReference>
<dbReference type="SUPFAM" id="SSF56601">
    <property type="entry name" value="beta-lactamase/transpeptidase-like"/>
    <property type="match status" value="1"/>
</dbReference>
<keyword evidence="9" id="KW-0378">Hydrolase</keyword>
<evidence type="ECO:0000256" key="7">
    <source>
        <dbReference type="ARBA" id="ARBA00022676"/>
    </source>
</evidence>
<dbReference type="KEGG" id="axl:AXY_20730"/>
<evidence type="ECO:0000256" key="11">
    <source>
        <dbReference type="ARBA" id="ARBA00022984"/>
    </source>
</evidence>